<dbReference type="InterPro" id="IPR048628">
    <property type="entry name" value="Sec3_C"/>
</dbReference>
<feature type="region of interest" description="Disordered" evidence="6">
    <location>
        <begin position="58"/>
        <end position="97"/>
    </location>
</feature>
<dbReference type="EMBL" id="LUGG01000001">
    <property type="protein sequence ID" value="OBZ79929.1"/>
    <property type="molecule type" value="Genomic_DNA"/>
</dbReference>
<dbReference type="Pfam" id="PF09763">
    <property type="entry name" value="Sec3_CC"/>
    <property type="match status" value="1"/>
</dbReference>
<accession>A0A1C7MTX5</accession>
<feature type="compositionally biased region" description="Acidic residues" evidence="6">
    <location>
        <begin position="1027"/>
        <end position="1038"/>
    </location>
</feature>
<reference evidence="9 10" key="1">
    <citation type="submission" date="2016-03" db="EMBL/GenBank/DDBJ databases">
        <title>Whole genome sequencing of Grifola frondosa 9006-11.</title>
        <authorList>
            <person name="Min B."/>
            <person name="Park H."/>
            <person name="Kim J.-G."/>
            <person name="Cho H."/>
            <person name="Oh Y.-L."/>
            <person name="Kong W.-S."/>
            <person name="Choi I.-G."/>
        </authorList>
    </citation>
    <scope>NUCLEOTIDE SEQUENCE [LARGE SCALE GENOMIC DNA]</scope>
    <source>
        <strain evidence="9 10">9006-11</strain>
    </source>
</reference>
<comment type="similarity">
    <text evidence="1">Belongs to the SEC3 family.</text>
</comment>
<comment type="caution">
    <text evidence="9">The sequence shown here is derived from an EMBL/GenBank/DDBJ whole genome shotgun (WGS) entry which is preliminary data.</text>
</comment>
<evidence type="ECO:0000256" key="1">
    <source>
        <dbReference type="ARBA" id="ARBA00006518"/>
    </source>
</evidence>
<feature type="compositionally biased region" description="Low complexity" evidence="6">
    <location>
        <begin position="1362"/>
        <end position="1379"/>
    </location>
</feature>
<dbReference type="Pfam" id="PF20654">
    <property type="entry name" value="Sec3_C-term"/>
    <property type="match status" value="1"/>
</dbReference>
<feature type="region of interest" description="Disordered" evidence="6">
    <location>
        <begin position="1027"/>
        <end position="1058"/>
    </location>
</feature>
<feature type="region of interest" description="Disordered" evidence="6">
    <location>
        <begin position="1109"/>
        <end position="1218"/>
    </location>
</feature>
<evidence type="ECO:0000256" key="3">
    <source>
        <dbReference type="ARBA" id="ARBA00022483"/>
    </source>
</evidence>
<feature type="region of interest" description="Disordered" evidence="6">
    <location>
        <begin position="1"/>
        <end position="44"/>
    </location>
</feature>
<feature type="region of interest" description="Disordered" evidence="6">
    <location>
        <begin position="1246"/>
        <end position="1285"/>
    </location>
</feature>
<dbReference type="GO" id="GO:0005546">
    <property type="term" value="F:phosphatidylinositol-4,5-bisphosphate binding"/>
    <property type="evidence" value="ECO:0007669"/>
    <property type="project" value="TreeGrafter"/>
</dbReference>
<dbReference type="GO" id="GO:0006887">
    <property type="term" value="P:exocytosis"/>
    <property type="evidence" value="ECO:0007669"/>
    <property type="project" value="UniProtKB-KW"/>
</dbReference>
<evidence type="ECO:0000313" key="10">
    <source>
        <dbReference type="Proteomes" id="UP000092993"/>
    </source>
</evidence>
<protein>
    <submittedName>
        <fullName evidence="9">Exocyst complex component 1</fullName>
    </submittedName>
</protein>
<feature type="compositionally biased region" description="Polar residues" evidence="6">
    <location>
        <begin position="1385"/>
        <end position="1394"/>
    </location>
</feature>
<feature type="compositionally biased region" description="Polar residues" evidence="6">
    <location>
        <begin position="952"/>
        <end position="992"/>
    </location>
</feature>
<dbReference type="GO" id="GO:0000145">
    <property type="term" value="C:exocyst"/>
    <property type="evidence" value="ECO:0007669"/>
    <property type="project" value="InterPro"/>
</dbReference>
<sequence>MRTSTSTSVSSPVPSIVFPATTPSIKSAVPPVSSDSRTSSSASELPFSVVRVCCPLETPPLTVVPSTSSRRTPSRTPSRAPSMGPVDPGQPRPQQNARVSFFDPANQATLNRLLSGDVVVHDEGEGEGDSVGDGGEESTQATLASVEEMLEGYEWASDDIMGRRAMTGTADQIEARLLDELMALDKVTSSGIANIHSFIESDDRINIVLKYMDAAISELDNMDSVVSSYKIHLNAVSDDIAYIQSQNRGLQVQTQNQRTLLTELEELLQTVQVDRSALLTLTQESLEKASSIQNLEAAATELYKALQAGRDRDMAATMERLDEYKTYNGQFCKRMLDYLSIMFTAQSKLLLGDNNGVVKPAKGRPSIVPHKPIEEYLGRYAGLMLYMKEMDESVYGKICAAYFSAASSLHATQIKALLGMYGLLVKKSTDEELDGFGGVTPTTNAAKVPRVRRAGTIVRSPLEGRRDRKDPGEGDMRASDAFGGVLEQIASTIYREEEFIADFLQINDVALTFADYMGLENYFRRQAARAAGLSQATSKLVRGAMDLIFGFLPIEVKAWLDAVMTKDNLQIVGMIACLERFLTDAEERGNAFLLSLLEKQHVRLKGLFERRVNDHIKSIEDTKLTSKKRKGVAPFIKYFPTYIGRVENQLIGSDTLEIRQIVDTAYDKIVQAMFDALKQMAKMDGEGEDKGQLNYHVIIIENMHYFVAEISVIEIGSVAVFLKRAETIYEENLNAYVKIVLRRPFSKIIEYFEGVERLLKTTAPSEISSNSSYSKSALKKVVKEYNSKDVRKHIDALFKRVEKHFTEASEKTTTEDAGANTGIASGTVMVGVWKACEEELLRITELFSKRISQCYKDTGVSLEYTAADVETAFKRHRSSYELPDYNTQFEPQENDEDNLWEVIEVLEEKGNRYKLKKAHMKKEKDMAKKKRAKPRTSTTTSKRSEGTTTTRNIKQTSALPSRSSASTAPVSNVSHSRATSTKTNFSHVQILSPSRKRKASTSAHSEGEGDHLIPHRPRKKRIVYVESETEDRISEDEDRPQSSKEALKIGPPRGAKRKEVTKVGPLEVQNVHAMLQGKAQAHRNRHESRQLELAHPLLQDLAAVEEVDEDNEADTALGEDLADRSGFWSNPFGGESRVPSPSKNVRTTDSPQNKYMLRQEEEESTQEALGIYPIETDSHSFPTHHISPSHDVDDGHNPFEHDSDDDDAPLVPLSRKRKRPELPTVTARMKGVPLYNDTFSREGIVPETQRSHQASPSGLSARLDGNLPSTPIRHSSAQPLRASGGGSSIVAKMKEEAVSMHEMEDQYMDWNGGVEIEGVVENDENAASLPSLEHELSLGPDLPGPKRWVGPLQTARSSVGAPPSSLRPSPLEPSLTTSTQKADADSQSQEHSISLSQIKDLTDALAEKSEHAAQLEAQMAEMRERIAELDSENAKQRTTSEAEVKKLTDALDGQIEHASDLEEIIAELQTDLEKLASNEQLVTGQVKQLTDECEEKQEQISQLENQLVEVLAEIAAVRSDADELLAKSSTLESENEARVLALATAEEKVARLELELTVLRQDRADIEKASQATTENFEASIRDLQQSKQAVEDDRDRLNVLYVEASDRVSALNTSLTEEMTKLATLTKEHEVAIQDHQRKKTDAESDRDLFRSLYDKASDYAAGLTKENKDLEERATLAEGQKDAGLKMVKGMYEQRVKVLQAEAEKWKGMYKVLTDRDTRTDDDLRRRAALEPQLQEDNTRLMAENAQLRSELQKGGALPKIAPHAESAMSDDEDAVVADVSNNSSLDIEASLTASPDLDDLFYLCQYVTDTTTCNAMFHTPKEVEEHSCVTHYADVQEYYYE</sequence>
<evidence type="ECO:0000313" key="9">
    <source>
        <dbReference type="EMBL" id="OBZ79929.1"/>
    </source>
</evidence>
<feature type="compositionally biased region" description="Low complexity" evidence="6">
    <location>
        <begin position="33"/>
        <end position="43"/>
    </location>
</feature>
<dbReference type="Proteomes" id="UP000092993">
    <property type="component" value="Unassembled WGS sequence"/>
</dbReference>
<keyword evidence="10" id="KW-1185">Reference proteome</keyword>
<feature type="compositionally biased region" description="Basic residues" evidence="6">
    <location>
        <begin position="914"/>
        <end position="934"/>
    </location>
</feature>
<dbReference type="PANTHER" id="PTHR16092:SF14">
    <property type="entry name" value="EXOCYST COMPLEX COMPONENT 1 ISOFORM X1"/>
    <property type="match status" value="1"/>
</dbReference>
<dbReference type="OrthoDB" id="27109at2759"/>
<keyword evidence="2" id="KW-0813">Transport</keyword>
<feature type="region of interest" description="Disordered" evidence="6">
    <location>
        <begin position="914"/>
        <end position="1014"/>
    </location>
</feature>
<keyword evidence="3" id="KW-0268">Exocytosis</keyword>
<evidence type="ECO:0000256" key="5">
    <source>
        <dbReference type="SAM" id="Coils"/>
    </source>
</evidence>
<evidence type="ECO:0000259" key="7">
    <source>
        <dbReference type="Pfam" id="PF09763"/>
    </source>
</evidence>
<gene>
    <name evidence="9" type="primary">EXOC1</name>
    <name evidence="9" type="ORF">A0H81_01235</name>
</gene>
<organism evidence="9 10">
    <name type="scientific">Grifola frondosa</name>
    <name type="common">Maitake</name>
    <name type="synonym">Polyporus frondosus</name>
    <dbReference type="NCBI Taxonomy" id="5627"/>
    <lineage>
        <taxon>Eukaryota</taxon>
        <taxon>Fungi</taxon>
        <taxon>Dikarya</taxon>
        <taxon>Basidiomycota</taxon>
        <taxon>Agaricomycotina</taxon>
        <taxon>Agaricomycetes</taxon>
        <taxon>Polyporales</taxon>
        <taxon>Grifolaceae</taxon>
        <taxon>Grifola</taxon>
    </lineage>
</organism>
<feature type="compositionally biased region" description="Low complexity" evidence="6">
    <location>
        <begin position="63"/>
        <end position="82"/>
    </location>
</feature>
<feature type="coiled-coil region" evidence="5">
    <location>
        <begin position="1655"/>
        <end position="1682"/>
    </location>
</feature>
<feature type="region of interest" description="Disordered" evidence="6">
    <location>
        <begin position="1334"/>
        <end position="1394"/>
    </location>
</feature>
<name>A0A1C7MTX5_GRIFR</name>
<feature type="compositionally biased region" description="Low complexity" evidence="6">
    <location>
        <begin position="935"/>
        <end position="951"/>
    </location>
</feature>
<feature type="compositionally biased region" description="Low complexity" evidence="6">
    <location>
        <begin position="1"/>
        <end position="15"/>
    </location>
</feature>
<keyword evidence="4 5" id="KW-0175">Coiled coil</keyword>
<feature type="domain" description="Exocyst complex component Sec3 C-terminal" evidence="8">
    <location>
        <begin position="503"/>
        <end position="857"/>
    </location>
</feature>
<dbReference type="STRING" id="5627.A0A1C7MTX5"/>
<feature type="compositionally biased region" description="Polar residues" evidence="6">
    <location>
        <begin position="1139"/>
        <end position="1153"/>
    </location>
</feature>
<feature type="compositionally biased region" description="Basic and acidic residues" evidence="6">
    <location>
        <begin position="1188"/>
        <end position="1201"/>
    </location>
</feature>
<proteinExistence type="inferred from homology"/>
<feature type="compositionally biased region" description="Polar residues" evidence="6">
    <location>
        <begin position="1267"/>
        <end position="1278"/>
    </location>
</feature>
<feature type="coiled-coil region" evidence="5">
    <location>
        <begin position="1398"/>
        <end position="1601"/>
    </location>
</feature>
<dbReference type="GO" id="GO:0006893">
    <property type="term" value="P:Golgi to plasma membrane transport"/>
    <property type="evidence" value="ECO:0007669"/>
    <property type="project" value="TreeGrafter"/>
</dbReference>
<evidence type="ECO:0000256" key="2">
    <source>
        <dbReference type="ARBA" id="ARBA00022448"/>
    </source>
</evidence>
<feature type="domain" description="Exocyst complex component Sec3 coiled-coil" evidence="7">
    <location>
        <begin position="170"/>
        <end position="308"/>
    </location>
</feature>
<evidence type="ECO:0000259" key="8">
    <source>
        <dbReference type="Pfam" id="PF20654"/>
    </source>
</evidence>
<dbReference type="PANTHER" id="PTHR16092">
    <property type="entry name" value="SEC3/SYNTAXIN-RELATED"/>
    <property type="match status" value="1"/>
</dbReference>
<evidence type="ECO:0000256" key="4">
    <source>
        <dbReference type="ARBA" id="ARBA00023054"/>
    </source>
</evidence>
<dbReference type="InterPro" id="IPR019160">
    <property type="entry name" value="Sec3_CC"/>
</dbReference>
<dbReference type="Gene3D" id="1.10.287.1490">
    <property type="match status" value="1"/>
</dbReference>
<evidence type="ECO:0000256" key="6">
    <source>
        <dbReference type="SAM" id="MobiDB-lite"/>
    </source>
</evidence>
<dbReference type="GO" id="GO:0005886">
    <property type="term" value="C:plasma membrane"/>
    <property type="evidence" value="ECO:0007669"/>
    <property type="project" value="TreeGrafter"/>
</dbReference>